<dbReference type="EMBL" id="JAKELL010000040">
    <property type="protein sequence ID" value="KAH8988896.1"/>
    <property type="molecule type" value="Genomic_DNA"/>
</dbReference>
<reference evidence="1" key="1">
    <citation type="submission" date="2022-01" db="EMBL/GenBank/DDBJ databases">
        <title>Comparative genomics reveals a dynamic genome evolution in the ectomycorrhizal milk-cap (Lactarius) mushrooms.</title>
        <authorList>
            <consortium name="DOE Joint Genome Institute"/>
            <person name="Lebreton A."/>
            <person name="Tang N."/>
            <person name="Kuo A."/>
            <person name="LaButti K."/>
            <person name="Drula E."/>
            <person name="Barry K."/>
            <person name="Clum A."/>
            <person name="Lipzen A."/>
            <person name="Mousain D."/>
            <person name="Ng V."/>
            <person name="Wang R."/>
            <person name="Wang X."/>
            <person name="Dai Y."/>
            <person name="Henrissat B."/>
            <person name="Grigoriev I.V."/>
            <person name="Guerin-Laguette A."/>
            <person name="Yu F."/>
            <person name="Martin F.M."/>
        </authorList>
    </citation>
    <scope>NUCLEOTIDE SEQUENCE</scope>
    <source>
        <strain evidence="1">QP</strain>
    </source>
</reference>
<gene>
    <name evidence="1" type="ORF">EDB92DRAFT_990417</name>
</gene>
<organism evidence="1 2">
    <name type="scientific">Lactarius akahatsu</name>
    <dbReference type="NCBI Taxonomy" id="416441"/>
    <lineage>
        <taxon>Eukaryota</taxon>
        <taxon>Fungi</taxon>
        <taxon>Dikarya</taxon>
        <taxon>Basidiomycota</taxon>
        <taxon>Agaricomycotina</taxon>
        <taxon>Agaricomycetes</taxon>
        <taxon>Russulales</taxon>
        <taxon>Russulaceae</taxon>
        <taxon>Lactarius</taxon>
    </lineage>
</organism>
<comment type="caution">
    <text evidence="1">The sequence shown here is derived from an EMBL/GenBank/DDBJ whole genome shotgun (WGS) entry which is preliminary data.</text>
</comment>
<dbReference type="AlphaFoldDB" id="A0AAD4Q9L1"/>
<protein>
    <submittedName>
        <fullName evidence="1">Uncharacterized protein</fullName>
    </submittedName>
</protein>
<name>A0AAD4Q9L1_9AGAM</name>
<sequence>MHSDYDATPGSALFPSGRPDGAQMVLLFSGEVVPWTWSIWNDPRFVDNESMARLSAAWMCHLDTPCTRMRWMQSRDWRVALLRASKSGSRDAAIAITQLLSYVTTSPWPPKSGSTPAVWSDLLLRSCWLAAQLLDPYHSWHVVATPTLMKSMCCIFVRCMIDRSSIEVQDAIIEALTHVDVGGLQGIIERLLDDKHSEFLLMLNSGVEALQRMIHTTAETQGPSTMQSIRLMMNFLTLCCNASLRLCSEISVSALLSTVTTCASKSGCSQLICHLLTTLSTIGDSRGNTSRTRKRFPGVGVNEIPWEIALSFPRSDLLVASCLASCVLAVDHLGSLRTSTIVGIWECLRDALLLILAENYVGDEALLGLLVAPTLCKGLGALLRQTGDELGNSFSDPERKTALTVTSIPKSDLGLVLSVG</sequence>
<proteinExistence type="predicted"/>
<keyword evidence="2" id="KW-1185">Reference proteome</keyword>
<accession>A0AAD4Q9L1</accession>
<evidence type="ECO:0000313" key="1">
    <source>
        <dbReference type="EMBL" id="KAH8988896.1"/>
    </source>
</evidence>
<evidence type="ECO:0000313" key="2">
    <source>
        <dbReference type="Proteomes" id="UP001201163"/>
    </source>
</evidence>
<dbReference type="Proteomes" id="UP001201163">
    <property type="component" value="Unassembled WGS sequence"/>
</dbReference>